<dbReference type="AlphaFoldDB" id="A0A650CLP7"/>
<dbReference type="InterPro" id="IPR029401">
    <property type="entry name" value="Nudix_N"/>
</dbReference>
<dbReference type="Gene3D" id="2.20.28.160">
    <property type="match status" value="1"/>
</dbReference>
<protein>
    <recommendedName>
        <fullName evidence="1">Nudix hydrolase N-terminal domain-containing protein</fullName>
    </recommendedName>
</protein>
<evidence type="ECO:0000313" key="3">
    <source>
        <dbReference type="Proteomes" id="UP000423396"/>
    </source>
</evidence>
<dbReference type="EMBL" id="CP045483">
    <property type="protein sequence ID" value="QGR18615.1"/>
    <property type="molecule type" value="Genomic_DNA"/>
</dbReference>
<dbReference type="Pfam" id="PF14803">
    <property type="entry name" value="Zn_ribbon_Nudix"/>
    <property type="match status" value="1"/>
</dbReference>
<dbReference type="KEGG" id="sazo:D1868_00440"/>
<dbReference type="SUPFAM" id="SSF57783">
    <property type="entry name" value="Zinc beta-ribbon"/>
    <property type="match status" value="1"/>
</dbReference>
<keyword evidence="3" id="KW-1185">Reference proteome</keyword>
<evidence type="ECO:0000259" key="1">
    <source>
        <dbReference type="Pfam" id="PF14803"/>
    </source>
</evidence>
<sequence length="46" mass="5062">MAKRTCPNCGNVVEIKVVREGNVITKVCPNCGYVFIKYQVKTTSIG</sequence>
<dbReference type="RefSeq" id="WP_156004799.1">
    <property type="nucleotide sequence ID" value="NZ_CP045483.1"/>
</dbReference>
<evidence type="ECO:0000313" key="2">
    <source>
        <dbReference type="EMBL" id="QGR18615.1"/>
    </source>
</evidence>
<dbReference type="OrthoDB" id="26561at2157"/>
<accession>A0A650CLP7</accession>
<dbReference type="GeneID" id="42797499"/>
<reference evidence="2 3" key="1">
    <citation type="submission" date="2019-10" db="EMBL/GenBank/DDBJ databases">
        <title>Genome Sequences from Six Type Strain Members of the Archaeal Family Sulfolobaceae: Acidianus ambivalens, Acidianus infernus, Metallosphaera prunae, Stygiolobus azoricus, Sulfolobus metallicus, and Sulfurisphaera ohwakuensis.</title>
        <authorList>
            <person name="Counts J.A."/>
            <person name="Kelly R.M."/>
        </authorList>
    </citation>
    <scope>NUCLEOTIDE SEQUENCE [LARGE SCALE GENOMIC DNA]</scope>
    <source>
        <strain evidence="2 3">FC6</strain>
    </source>
</reference>
<gene>
    <name evidence="2" type="ORF">D1868_00440</name>
</gene>
<dbReference type="Proteomes" id="UP000423396">
    <property type="component" value="Chromosome"/>
</dbReference>
<proteinExistence type="predicted"/>
<feature type="domain" description="Nudix hydrolase N-terminal" evidence="1">
    <location>
        <begin position="6"/>
        <end position="35"/>
    </location>
</feature>
<organism evidence="2 3">
    <name type="scientific">Stygiolobus azoricus</name>
    <dbReference type="NCBI Taxonomy" id="41675"/>
    <lineage>
        <taxon>Archaea</taxon>
        <taxon>Thermoproteota</taxon>
        <taxon>Thermoprotei</taxon>
        <taxon>Sulfolobales</taxon>
        <taxon>Sulfolobaceae</taxon>
        <taxon>Stygiolobus</taxon>
    </lineage>
</organism>
<name>A0A650CLP7_9CREN</name>